<protein>
    <submittedName>
        <fullName evidence="1">Uncharacterized protein</fullName>
    </submittedName>
</protein>
<dbReference type="AlphaFoldDB" id="A0AAV3S1G2"/>
<dbReference type="EMBL" id="BAABME010014612">
    <property type="protein sequence ID" value="GAA0187342.1"/>
    <property type="molecule type" value="Genomic_DNA"/>
</dbReference>
<organism evidence="1 2">
    <name type="scientific">Lithospermum erythrorhizon</name>
    <name type="common">Purple gromwell</name>
    <name type="synonym">Lithospermum officinale var. erythrorhizon</name>
    <dbReference type="NCBI Taxonomy" id="34254"/>
    <lineage>
        <taxon>Eukaryota</taxon>
        <taxon>Viridiplantae</taxon>
        <taxon>Streptophyta</taxon>
        <taxon>Embryophyta</taxon>
        <taxon>Tracheophyta</taxon>
        <taxon>Spermatophyta</taxon>
        <taxon>Magnoliopsida</taxon>
        <taxon>eudicotyledons</taxon>
        <taxon>Gunneridae</taxon>
        <taxon>Pentapetalae</taxon>
        <taxon>asterids</taxon>
        <taxon>lamiids</taxon>
        <taxon>Boraginales</taxon>
        <taxon>Boraginaceae</taxon>
        <taxon>Boraginoideae</taxon>
        <taxon>Lithospermeae</taxon>
        <taxon>Lithospermum</taxon>
    </lineage>
</organism>
<accession>A0AAV3S1G2</accession>
<reference evidence="1 2" key="1">
    <citation type="submission" date="2024-01" db="EMBL/GenBank/DDBJ databases">
        <title>The complete chloroplast genome sequence of Lithospermum erythrorhizon: insights into the phylogenetic relationship among Boraginaceae species and the maternal lineages of purple gromwells.</title>
        <authorList>
            <person name="Okada T."/>
            <person name="Watanabe K."/>
        </authorList>
    </citation>
    <scope>NUCLEOTIDE SEQUENCE [LARGE SCALE GENOMIC DNA]</scope>
</reference>
<proteinExistence type="predicted"/>
<dbReference type="Proteomes" id="UP001454036">
    <property type="component" value="Unassembled WGS sequence"/>
</dbReference>
<gene>
    <name evidence="1" type="ORF">LIER_34630</name>
</gene>
<evidence type="ECO:0000313" key="1">
    <source>
        <dbReference type="EMBL" id="GAA0187342.1"/>
    </source>
</evidence>
<name>A0AAV3S1G2_LITER</name>
<keyword evidence="2" id="KW-1185">Reference proteome</keyword>
<evidence type="ECO:0000313" key="2">
    <source>
        <dbReference type="Proteomes" id="UP001454036"/>
    </source>
</evidence>
<sequence>MWNKENSVKIEQEESWFEQDTISEEGRPEWKGCFVYASCDDETQKNQWEHILAQNPGDNKGCVLWVILMIAWRARINRRKHSE</sequence>
<comment type="caution">
    <text evidence="1">The sequence shown here is derived from an EMBL/GenBank/DDBJ whole genome shotgun (WGS) entry which is preliminary data.</text>
</comment>